<gene>
    <name evidence="3" type="ORF">EZV62_027308</name>
</gene>
<dbReference type="AlphaFoldDB" id="A0A5C7GTB8"/>
<dbReference type="GO" id="GO:0015074">
    <property type="term" value="P:DNA integration"/>
    <property type="evidence" value="ECO:0007669"/>
    <property type="project" value="InterPro"/>
</dbReference>
<accession>A0A5C7GTB8</accession>
<protein>
    <recommendedName>
        <fullName evidence="2">Integrase catalytic domain-containing protein</fullName>
    </recommendedName>
</protein>
<dbReference type="OrthoDB" id="1938465at2759"/>
<dbReference type="PANTHER" id="PTHR42648:SF26">
    <property type="entry name" value="INTEGRASE CATALYTIC DOMAIN-CONTAINING PROTEIN"/>
    <property type="match status" value="1"/>
</dbReference>
<comment type="caution">
    <text evidence="3">The sequence shown here is derived from an EMBL/GenBank/DDBJ whole genome shotgun (WGS) entry which is preliminary data.</text>
</comment>
<keyword evidence="4" id="KW-1185">Reference proteome</keyword>
<dbReference type="Pfam" id="PF25597">
    <property type="entry name" value="SH3_retrovirus"/>
    <property type="match status" value="1"/>
</dbReference>
<proteinExistence type="predicted"/>
<dbReference type="InterPro" id="IPR012337">
    <property type="entry name" value="RNaseH-like_sf"/>
</dbReference>
<reference evidence="4" key="1">
    <citation type="journal article" date="2019" name="Gigascience">
        <title>De novo genome assembly of the endangered Acer yangbiense, a plant species with extremely small populations endemic to Yunnan Province, China.</title>
        <authorList>
            <person name="Yang J."/>
            <person name="Wariss H.M."/>
            <person name="Tao L."/>
            <person name="Zhang R."/>
            <person name="Yun Q."/>
            <person name="Hollingsworth P."/>
            <person name="Dao Z."/>
            <person name="Luo G."/>
            <person name="Guo H."/>
            <person name="Ma Y."/>
            <person name="Sun W."/>
        </authorList>
    </citation>
    <scope>NUCLEOTIDE SEQUENCE [LARGE SCALE GENOMIC DNA]</scope>
    <source>
        <strain evidence="4">cv. Malutang</strain>
    </source>
</reference>
<feature type="compositionally biased region" description="Low complexity" evidence="1">
    <location>
        <begin position="220"/>
        <end position="230"/>
    </location>
</feature>
<evidence type="ECO:0000313" key="3">
    <source>
        <dbReference type="EMBL" id="TXG48014.1"/>
    </source>
</evidence>
<dbReference type="InterPro" id="IPR057670">
    <property type="entry name" value="SH3_retrovirus"/>
</dbReference>
<dbReference type="InterPro" id="IPR001584">
    <property type="entry name" value="Integrase_cat-core"/>
</dbReference>
<evidence type="ECO:0000259" key="2">
    <source>
        <dbReference type="PROSITE" id="PS50994"/>
    </source>
</evidence>
<dbReference type="EMBL" id="VAHF01000013">
    <property type="protein sequence ID" value="TXG48014.1"/>
    <property type="molecule type" value="Genomic_DNA"/>
</dbReference>
<dbReference type="Gene3D" id="3.30.420.10">
    <property type="entry name" value="Ribonuclease H-like superfamily/Ribonuclease H"/>
    <property type="match status" value="1"/>
</dbReference>
<dbReference type="InterPro" id="IPR036397">
    <property type="entry name" value="RNaseH_sf"/>
</dbReference>
<sequence length="315" mass="35374">MVELQFNRKIKTLQADMGGEFKPFIPYLTDLGVQIRFSCPHSHQQNGIAERKHRHLVEVGLTLLAHAHMPLKFWVEAFHTAAVLINNLPTPVLNFQVPFQILFQKRSNYHFFKSFGCACYPYLRPFSKQKFGFHTSKCVFIGYSIHHKGYKCLHSTGRVYVSRNVIFNELEFPFKSLFEVNIQPTAITSMPISMSQTDVPRSVLPHSNVSPLMSTDHHNSSNQHASNSSQFRAPTTSPDWYISLPTGVPTDASQSPDISKLSTQPITSVHPMITRSKAGIFKPKAYSALCQSPFGPLVAAEPKNVKAALTDAKCQ</sequence>
<dbReference type="PROSITE" id="PS50994">
    <property type="entry name" value="INTEGRASE"/>
    <property type="match status" value="1"/>
</dbReference>
<feature type="region of interest" description="Disordered" evidence="1">
    <location>
        <begin position="205"/>
        <end position="234"/>
    </location>
</feature>
<dbReference type="PANTHER" id="PTHR42648">
    <property type="entry name" value="TRANSPOSASE, PUTATIVE-RELATED"/>
    <property type="match status" value="1"/>
</dbReference>
<organism evidence="3 4">
    <name type="scientific">Acer yangbiense</name>
    <dbReference type="NCBI Taxonomy" id="1000413"/>
    <lineage>
        <taxon>Eukaryota</taxon>
        <taxon>Viridiplantae</taxon>
        <taxon>Streptophyta</taxon>
        <taxon>Embryophyta</taxon>
        <taxon>Tracheophyta</taxon>
        <taxon>Spermatophyta</taxon>
        <taxon>Magnoliopsida</taxon>
        <taxon>eudicotyledons</taxon>
        <taxon>Gunneridae</taxon>
        <taxon>Pentapetalae</taxon>
        <taxon>rosids</taxon>
        <taxon>malvids</taxon>
        <taxon>Sapindales</taxon>
        <taxon>Sapindaceae</taxon>
        <taxon>Hippocastanoideae</taxon>
        <taxon>Acereae</taxon>
        <taxon>Acer</taxon>
    </lineage>
</organism>
<evidence type="ECO:0000313" key="4">
    <source>
        <dbReference type="Proteomes" id="UP000323000"/>
    </source>
</evidence>
<dbReference type="Proteomes" id="UP000323000">
    <property type="component" value="Chromosome 13"/>
</dbReference>
<dbReference type="GO" id="GO:0003676">
    <property type="term" value="F:nucleic acid binding"/>
    <property type="evidence" value="ECO:0007669"/>
    <property type="project" value="InterPro"/>
</dbReference>
<evidence type="ECO:0000256" key="1">
    <source>
        <dbReference type="SAM" id="MobiDB-lite"/>
    </source>
</evidence>
<dbReference type="InterPro" id="IPR039537">
    <property type="entry name" value="Retrotran_Ty1/copia-like"/>
</dbReference>
<name>A0A5C7GTB8_9ROSI</name>
<feature type="domain" description="Integrase catalytic" evidence="2">
    <location>
        <begin position="1"/>
        <end position="106"/>
    </location>
</feature>
<dbReference type="SUPFAM" id="SSF53098">
    <property type="entry name" value="Ribonuclease H-like"/>
    <property type="match status" value="1"/>
</dbReference>